<evidence type="ECO:0000313" key="3">
    <source>
        <dbReference type="Proteomes" id="UP000199650"/>
    </source>
</evidence>
<feature type="compositionally biased region" description="Basic and acidic residues" evidence="1">
    <location>
        <begin position="33"/>
        <end position="46"/>
    </location>
</feature>
<protein>
    <submittedName>
        <fullName evidence="2">Uncharacterized protein</fullName>
    </submittedName>
</protein>
<dbReference type="AlphaFoldDB" id="A0A1I0PNF4"/>
<name>A0A1I0PNF4_9RHOB</name>
<feature type="compositionally biased region" description="Polar residues" evidence="1">
    <location>
        <begin position="1"/>
        <end position="19"/>
    </location>
</feature>
<feature type="region of interest" description="Disordered" evidence="1">
    <location>
        <begin position="1"/>
        <end position="55"/>
    </location>
</feature>
<dbReference type="EMBL" id="FOJB01000001">
    <property type="protein sequence ID" value="SEW15368.1"/>
    <property type="molecule type" value="Genomic_DNA"/>
</dbReference>
<keyword evidence="3" id="KW-1185">Reference proteome</keyword>
<dbReference type="Proteomes" id="UP000199650">
    <property type="component" value="Unassembled WGS sequence"/>
</dbReference>
<dbReference type="STRING" id="1173584.SAMN05444851_1738"/>
<evidence type="ECO:0000313" key="2">
    <source>
        <dbReference type="EMBL" id="SEW15368.1"/>
    </source>
</evidence>
<accession>A0A1I0PNF4</accession>
<sequence>MDNRSNSQTQDKSAENSTGCCGGKSEAQPQTKAEPRVTEAASDKPAKSGCCCGQN</sequence>
<evidence type="ECO:0000256" key="1">
    <source>
        <dbReference type="SAM" id="MobiDB-lite"/>
    </source>
</evidence>
<proteinExistence type="predicted"/>
<organism evidence="2 3">
    <name type="scientific">Aliiroseovarius sediminilitoris</name>
    <dbReference type="NCBI Taxonomy" id="1173584"/>
    <lineage>
        <taxon>Bacteria</taxon>
        <taxon>Pseudomonadati</taxon>
        <taxon>Pseudomonadota</taxon>
        <taxon>Alphaproteobacteria</taxon>
        <taxon>Rhodobacterales</taxon>
        <taxon>Paracoccaceae</taxon>
        <taxon>Aliiroseovarius</taxon>
    </lineage>
</organism>
<reference evidence="2 3" key="1">
    <citation type="submission" date="2016-10" db="EMBL/GenBank/DDBJ databases">
        <authorList>
            <person name="de Groot N.N."/>
        </authorList>
    </citation>
    <scope>NUCLEOTIDE SEQUENCE [LARGE SCALE GENOMIC DNA]</scope>
    <source>
        <strain evidence="2 3">DSM 29439</strain>
    </source>
</reference>
<gene>
    <name evidence="2" type="ORF">SAMN05444851_1738</name>
</gene>